<evidence type="ECO:0000313" key="6">
    <source>
        <dbReference type="WBParaSite" id="nRc.2.0.1.t19457-RA"/>
    </source>
</evidence>
<evidence type="ECO:0000256" key="3">
    <source>
        <dbReference type="ARBA" id="ARBA00023274"/>
    </source>
</evidence>
<dbReference type="PANTHER" id="PTHR20981">
    <property type="entry name" value="60S RIBOSOMAL PROTEIN L21"/>
    <property type="match status" value="1"/>
</dbReference>
<dbReference type="Proteomes" id="UP000887565">
    <property type="component" value="Unplaced"/>
</dbReference>
<dbReference type="GO" id="GO:0006412">
    <property type="term" value="P:translation"/>
    <property type="evidence" value="ECO:0007669"/>
    <property type="project" value="InterPro"/>
</dbReference>
<comment type="similarity">
    <text evidence="1">Belongs to the eukaryotic ribosomal protein eL21 family.</text>
</comment>
<proteinExistence type="inferred from homology"/>
<dbReference type="InterPro" id="IPR036948">
    <property type="entry name" value="Ribosomal_eL21_sf"/>
</dbReference>
<protein>
    <recommendedName>
        <fullName evidence="4">60S ribosomal protein L21</fullName>
    </recommendedName>
</protein>
<dbReference type="InterPro" id="IPR001147">
    <property type="entry name" value="Ribosomal_eL21"/>
</dbReference>
<keyword evidence="3" id="KW-0687">Ribonucleoprotein</keyword>
<dbReference type="OMA" id="AKEKRTW"/>
<dbReference type="Gene3D" id="2.30.30.70">
    <property type="entry name" value="Ribosomal protein L21"/>
    <property type="match status" value="1"/>
</dbReference>
<reference evidence="6" key="1">
    <citation type="submission" date="2022-11" db="UniProtKB">
        <authorList>
            <consortium name="WormBaseParasite"/>
        </authorList>
    </citation>
    <scope>IDENTIFICATION</scope>
</reference>
<dbReference type="FunFam" id="2.30.30.70:FF:000001">
    <property type="entry name" value="60S ribosomal protein L21"/>
    <property type="match status" value="1"/>
</dbReference>
<dbReference type="GO" id="GO:0005840">
    <property type="term" value="C:ribosome"/>
    <property type="evidence" value="ECO:0007669"/>
    <property type="project" value="UniProtKB-KW"/>
</dbReference>
<evidence type="ECO:0000256" key="4">
    <source>
        <dbReference type="ARBA" id="ARBA00035327"/>
    </source>
</evidence>
<accession>A0A915J190</accession>
<name>A0A915J190_ROMCU</name>
<keyword evidence="2" id="KW-0689">Ribosomal protein</keyword>
<evidence type="ECO:0000256" key="1">
    <source>
        <dbReference type="ARBA" id="ARBA00008427"/>
    </source>
</evidence>
<dbReference type="GO" id="GO:0003735">
    <property type="term" value="F:structural constituent of ribosome"/>
    <property type="evidence" value="ECO:0007669"/>
    <property type="project" value="InterPro"/>
</dbReference>
<dbReference type="InterPro" id="IPR008991">
    <property type="entry name" value="Translation_prot_SH3-like_sf"/>
</dbReference>
<evidence type="ECO:0000256" key="2">
    <source>
        <dbReference type="ARBA" id="ARBA00022980"/>
    </source>
</evidence>
<dbReference type="SUPFAM" id="SSF50104">
    <property type="entry name" value="Translation proteins SH3-like domain"/>
    <property type="match status" value="1"/>
</dbReference>
<dbReference type="WBParaSite" id="nRc.2.0.1.t19457-RA">
    <property type="protein sequence ID" value="nRc.2.0.1.t19457-RA"/>
    <property type="gene ID" value="nRc.2.0.1.g19457"/>
</dbReference>
<organism evidence="5 6">
    <name type="scientific">Romanomermis culicivorax</name>
    <name type="common">Nematode worm</name>
    <dbReference type="NCBI Taxonomy" id="13658"/>
    <lineage>
        <taxon>Eukaryota</taxon>
        <taxon>Metazoa</taxon>
        <taxon>Ecdysozoa</taxon>
        <taxon>Nematoda</taxon>
        <taxon>Enoplea</taxon>
        <taxon>Dorylaimia</taxon>
        <taxon>Mermithida</taxon>
        <taxon>Mermithoidea</taxon>
        <taxon>Mermithidae</taxon>
        <taxon>Romanomermis</taxon>
    </lineage>
</organism>
<keyword evidence="5" id="KW-1185">Reference proteome</keyword>
<dbReference type="Pfam" id="PF01157">
    <property type="entry name" value="Ribosomal_L21e"/>
    <property type="match status" value="1"/>
</dbReference>
<evidence type="ECO:0000313" key="5">
    <source>
        <dbReference type="Proteomes" id="UP000887565"/>
    </source>
</evidence>
<sequence length="63" mass="7476">MPHKFYHGKTGRVFNVTQHGVGVIVNKRVRTRIIPKRINIRVEHIKPSKCREDFVKRVKENAR</sequence>
<dbReference type="GO" id="GO:1990904">
    <property type="term" value="C:ribonucleoprotein complex"/>
    <property type="evidence" value="ECO:0007669"/>
    <property type="project" value="UniProtKB-KW"/>
</dbReference>
<dbReference type="AlphaFoldDB" id="A0A915J190"/>